<organism evidence="6 7">
    <name type="scientific">Anaerostipes butyraticus</name>
    <dbReference type="NCBI Taxonomy" id="645466"/>
    <lineage>
        <taxon>Bacteria</taxon>
        <taxon>Bacillati</taxon>
        <taxon>Bacillota</taxon>
        <taxon>Clostridia</taxon>
        <taxon>Lachnospirales</taxon>
        <taxon>Lachnospiraceae</taxon>
        <taxon>Anaerostipes</taxon>
    </lineage>
</organism>
<keyword evidence="1" id="KW-0698">rRNA processing</keyword>
<dbReference type="PANTHER" id="PTHR33603">
    <property type="entry name" value="METHYLTRANSFERASE"/>
    <property type="match status" value="1"/>
</dbReference>
<evidence type="ECO:0000256" key="4">
    <source>
        <dbReference type="ARBA" id="ARBA00022691"/>
    </source>
</evidence>
<dbReference type="PANTHER" id="PTHR33603:SF1">
    <property type="entry name" value="RIBOSOMAL RNA LARGE SUBUNIT METHYLTRANSFERASE H"/>
    <property type="match status" value="1"/>
</dbReference>
<evidence type="ECO:0000256" key="2">
    <source>
        <dbReference type="ARBA" id="ARBA00022603"/>
    </source>
</evidence>
<reference evidence="6" key="1">
    <citation type="submission" date="2020-06" db="EMBL/GenBank/DDBJ databases">
        <title>Characterization of fructooligosaccharide metabolism and fructooligosaccharide-degrading enzymes in human commensal butyrate producers.</title>
        <authorList>
            <person name="Tanno H."/>
            <person name="Fujii T."/>
            <person name="Hirano K."/>
            <person name="Maeno S."/>
            <person name="Tonozuka T."/>
            <person name="Sakamoto M."/>
            <person name="Ohkuma M."/>
            <person name="Tochio T."/>
            <person name="Endo A."/>
        </authorList>
    </citation>
    <scope>NUCLEOTIDE SEQUENCE</scope>
    <source>
        <strain evidence="6">JCM 17466</strain>
    </source>
</reference>
<dbReference type="NCBIfam" id="NF000985">
    <property type="entry name" value="PRK00103.1-3"/>
    <property type="match status" value="1"/>
</dbReference>
<accession>A0A916Q6M4</accession>
<dbReference type="GO" id="GO:0008168">
    <property type="term" value="F:methyltransferase activity"/>
    <property type="evidence" value="ECO:0007669"/>
    <property type="project" value="UniProtKB-KW"/>
</dbReference>
<keyword evidence="3" id="KW-0808">Transferase</keyword>
<evidence type="ECO:0000313" key="6">
    <source>
        <dbReference type="EMBL" id="GFO84001.1"/>
    </source>
</evidence>
<protein>
    <submittedName>
        <fullName evidence="6">Ribosomal RNA large subunit methyltransferase H</fullName>
    </submittedName>
</protein>
<gene>
    <name evidence="6" type="primary">rlmH_1</name>
    <name evidence="6" type="ORF">ANBU17_03480</name>
</gene>
<comment type="similarity">
    <text evidence="5">Belongs to the RNA methyltransferase RlmH family.</text>
</comment>
<proteinExistence type="inferred from homology"/>
<keyword evidence="7" id="KW-1185">Reference proteome</keyword>
<dbReference type="Pfam" id="PF02590">
    <property type="entry name" value="SPOUT_MTase"/>
    <property type="match status" value="1"/>
</dbReference>
<name>A0A916Q6M4_9FIRM</name>
<dbReference type="SUPFAM" id="SSF75217">
    <property type="entry name" value="alpha/beta knot"/>
    <property type="match status" value="1"/>
</dbReference>
<dbReference type="InterPro" id="IPR029026">
    <property type="entry name" value="tRNA_m1G_MTases_N"/>
</dbReference>
<evidence type="ECO:0000256" key="5">
    <source>
        <dbReference type="ARBA" id="ARBA00038303"/>
    </source>
</evidence>
<dbReference type="Gene3D" id="3.40.1280.10">
    <property type="match status" value="1"/>
</dbReference>
<dbReference type="EMBL" id="BLYI01000006">
    <property type="protein sequence ID" value="GFO84001.1"/>
    <property type="molecule type" value="Genomic_DNA"/>
</dbReference>
<dbReference type="Proteomes" id="UP000613208">
    <property type="component" value="Unassembled WGS sequence"/>
</dbReference>
<dbReference type="GO" id="GO:0032259">
    <property type="term" value="P:methylation"/>
    <property type="evidence" value="ECO:0007669"/>
    <property type="project" value="UniProtKB-KW"/>
</dbReference>
<keyword evidence="2 6" id="KW-0489">Methyltransferase</keyword>
<keyword evidence="4" id="KW-0949">S-adenosyl-L-methionine</keyword>
<dbReference type="GO" id="GO:0006364">
    <property type="term" value="P:rRNA processing"/>
    <property type="evidence" value="ECO:0007669"/>
    <property type="project" value="UniProtKB-KW"/>
</dbReference>
<dbReference type="RefSeq" id="WP_201309745.1">
    <property type="nucleotide sequence ID" value="NZ_BLYI01000006.1"/>
</dbReference>
<evidence type="ECO:0000313" key="7">
    <source>
        <dbReference type="Proteomes" id="UP000613208"/>
    </source>
</evidence>
<evidence type="ECO:0000256" key="3">
    <source>
        <dbReference type="ARBA" id="ARBA00022679"/>
    </source>
</evidence>
<comment type="caution">
    <text evidence="6">The sequence shown here is derived from an EMBL/GenBank/DDBJ whole genome shotgun (WGS) entry which is preliminary data.</text>
</comment>
<dbReference type="InterPro" id="IPR003742">
    <property type="entry name" value="RlmH-like"/>
</dbReference>
<evidence type="ECO:0000256" key="1">
    <source>
        <dbReference type="ARBA" id="ARBA00022552"/>
    </source>
</evidence>
<dbReference type="PIRSF" id="PIRSF004505">
    <property type="entry name" value="MT_bac"/>
    <property type="match status" value="1"/>
</dbReference>
<dbReference type="CDD" id="cd18081">
    <property type="entry name" value="RlmH-like"/>
    <property type="match status" value="1"/>
</dbReference>
<dbReference type="InterPro" id="IPR029028">
    <property type="entry name" value="Alpha/beta_knot_MTases"/>
</dbReference>
<dbReference type="AlphaFoldDB" id="A0A916Q6M4"/>
<sequence>MKIQIICVGKLKETYLKELIARYAKQIRKKYDFEIIELPDEKTPDNASQKEEDKIKKTEGTRILSRIPSDSFVIPLCIEGTPFSTEEFMETWNQLKQDSISCVSFIIGGSLGLSPDVVAKGRIKLSFGNLTFPHQLMRLILTEQLSRL</sequence>